<dbReference type="InterPro" id="IPR004090">
    <property type="entry name" value="Chemotax_Me-accpt_rcpt"/>
</dbReference>
<keyword evidence="3" id="KW-0807">Transducer</keyword>
<dbReference type="GO" id="GO:0007165">
    <property type="term" value="P:signal transduction"/>
    <property type="evidence" value="ECO:0007669"/>
    <property type="project" value="UniProtKB-KW"/>
</dbReference>
<evidence type="ECO:0000256" key="1">
    <source>
        <dbReference type="ARBA" id="ARBA00022500"/>
    </source>
</evidence>
<dbReference type="PANTHER" id="PTHR43531">
    <property type="entry name" value="PROTEIN ICFG"/>
    <property type="match status" value="1"/>
</dbReference>
<dbReference type="SUPFAM" id="SSF58104">
    <property type="entry name" value="Methyl-accepting chemotaxis protein (MCP) signaling domain"/>
    <property type="match status" value="1"/>
</dbReference>
<accession>A0A4Q1SD45</accession>
<keyword evidence="1" id="KW-0145">Chemotaxis</keyword>
<evidence type="ECO:0000313" key="6">
    <source>
        <dbReference type="EMBL" id="RXS95142.1"/>
    </source>
</evidence>
<dbReference type="PANTHER" id="PTHR43531:SF11">
    <property type="entry name" value="METHYL-ACCEPTING CHEMOTAXIS PROTEIN 3"/>
    <property type="match status" value="1"/>
</dbReference>
<dbReference type="PRINTS" id="PR00260">
    <property type="entry name" value="CHEMTRNSDUCR"/>
</dbReference>
<name>A0A4Q1SD45_9BACT</name>
<dbReference type="EMBL" id="SDMK01000002">
    <property type="protein sequence ID" value="RXS95142.1"/>
    <property type="molecule type" value="Genomic_DNA"/>
</dbReference>
<comment type="similarity">
    <text evidence="2">Belongs to the methyl-accepting chemotaxis (MCP) protein family.</text>
</comment>
<dbReference type="OrthoDB" id="2489132at2"/>
<keyword evidence="7" id="KW-1185">Reference proteome</keyword>
<proteinExistence type="inferred from homology"/>
<sequence length="351" mass="38698">MARKHGRSATSARIRTGGERMRNDLCADTVHENGLSVATVPGLESQMKPYLERLGTLSMQLRQTSSQIEHSVLEVCNSFQGIATRAKTTVSRAVSFLADDDRGQENVSFETLIQNCSDTMVRILNVTLEAGEVSQRAVERVQQMDESAAAIRTSIQQLEEISKENRMLVINARIEAAHAGEQGAGFAVVAVEVASQTEKMQKVTALVDDLAAELRSLAASTLADLQRMHQRSHERVEECRREVHASLEDLRRAHDGMKSMLVDMTDDGALLASEIGSAIRGMQFQDRVSQRIGHVIEDLEILDRRFDEIARFGFVSVAHPGGEFSAYTMHEERELSGLSVEAVSGGDVELF</sequence>
<dbReference type="Gene3D" id="1.10.287.950">
    <property type="entry name" value="Methyl-accepting chemotaxis protein"/>
    <property type="match status" value="1"/>
</dbReference>
<evidence type="ECO:0000256" key="3">
    <source>
        <dbReference type="PROSITE-ProRule" id="PRU00284"/>
    </source>
</evidence>
<evidence type="ECO:0000259" key="5">
    <source>
        <dbReference type="PROSITE" id="PS50111"/>
    </source>
</evidence>
<dbReference type="InterPro" id="IPR004089">
    <property type="entry name" value="MCPsignal_dom"/>
</dbReference>
<protein>
    <recommendedName>
        <fullName evidence="5">Methyl-accepting transducer domain-containing protein</fullName>
    </recommendedName>
</protein>
<evidence type="ECO:0000313" key="7">
    <source>
        <dbReference type="Proteomes" id="UP000290253"/>
    </source>
</evidence>
<dbReference type="Pfam" id="PF00015">
    <property type="entry name" value="MCPsignal"/>
    <property type="match status" value="1"/>
</dbReference>
<reference evidence="6 7" key="1">
    <citation type="journal article" date="2016" name="Int. J. Syst. Evol. Microbiol.">
        <title>Acidipila dinghuensis sp. nov., an acidobacterium isolated from forest soil.</title>
        <authorList>
            <person name="Jiang Y.W."/>
            <person name="Wang J."/>
            <person name="Chen M.H."/>
            <person name="Lv Y.Y."/>
            <person name="Qiu L.H."/>
        </authorList>
    </citation>
    <scope>NUCLEOTIDE SEQUENCE [LARGE SCALE GENOMIC DNA]</scope>
    <source>
        <strain evidence="6 7">DHOF10</strain>
    </source>
</reference>
<dbReference type="GO" id="GO:0004888">
    <property type="term" value="F:transmembrane signaling receptor activity"/>
    <property type="evidence" value="ECO:0007669"/>
    <property type="project" value="InterPro"/>
</dbReference>
<dbReference type="InterPro" id="IPR051310">
    <property type="entry name" value="MCP_chemotaxis"/>
</dbReference>
<dbReference type="PROSITE" id="PS50111">
    <property type="entry name" value="CHEMOTAXIS_TRANSDUC_2"/>
    <property type="match status" value="1"/>
</dbReference>
<organism evidence="6 7">
    <name type="scientific">Silvibacterium dinghuense</name>
    <dbReference type="NCBI Taxonomy" id="1560006"/>
    <lineage>
        <taxon>Bacteria</taxon>
        <taxon>Pseudomonadati</taxon>
        <taxon>Acidobacteriota</taxon>
        <taxon>Terriglobia</taxon>
        <taxon>Terriglobales</taxon>
        <taxon>Acidobacteriaceae</taxon>
        <taxon>Silvibacterium</taxon>
    </lineage>
</organism>
<dbReference type="GO" id="GO:0005886">
    <property type="term" value="C:plasma membrane"/>
    <property type="evidence" value="ECO:0007669"/>
    <property type="project" value="TreeGrafter"/>
</dbReference>
<feature type="domain" description="Methyl-accepting transducer" evidence="5">
    <location>
        <begin position="36"/>
        <end position="237"/>
    </location>
</feature>
<dbReference type="AlphaFoldDB" id="A0A4Q1SD45"/>
<comment type="caution">
    <text evidence="6">The sequence shown here is derived from an EMBL/GenBank/DDBJ whole genome shotgun (WGS) entry which is preliminary data.</text>
</comment>
<dbReference type="GO" id="GO:0006935">
    <property type="term" value="P:chemotaxis"/>
    <property type="evidence" value="ECO:0007669"/>
    <property type="project" value="UniProtKB-KW"/>
</dbReference>
<feature type="region of interest" description="Disordered" evidence="4">
    <location>
        <begin position="1"/>
        <end position="20"/>
    </location>
</feature>
<dbReference type="Proteomes" id="UP000290253">
    <property type="component" value="Unassembled WGS sequence"/>
</dbReference>
<gene>
    <name evidence="6" type="ORF">ESZ00_11060</name>
</gene>
<evidence type="ECO:0000256" key="4">
    <source>
        <dbReference type="SAM" id="MobiDB-lite"/>
    </source>
</evidence>
<evidence type="ECO:0000256" key="2">
    <source>
        <dbReference type="ARBA" id="ARBA00029447"/>
    </source>
</evidence>